<name>A0A9D3ZDM1_9ROSI</name>
<dbReference type="AlphaFoldDB" id="A0A9D3ZDM1"/>
<sequence>MVVFESVASPFGLSTKLAATAAEYLLTLEFELVPALTIKDSVASPFASQVFCDVLSQLFSSILAGKSQSRGLFVLSFSRSRSFYLDLLKNKGTDVASSGFKF</sequence>
<proteinExistence type="predicted"/>
<evidence type="ECO:0000313" key="2">
    <source>
        <dbReference type="Proteomes" id="UP000828251"/>
    </source>
</evidence>
<protein>
    <submittedName>
        <fullName evidence="1">Uncharacterized protein</fullName>
    </submittedName>
</protein>
<gene>
    <name evidence="1" type="ORF">J1N35_046037</name>
</gene>
<accession>A0A9D3ZDM1</accession>
<keyword evidence="2" id="KW-1185">Reference proteome</keyword>
<reference evidence="1 2" key="1">
    <citation type="journal article" date="2021" name="Plant Biotechnol. J.">
        <title>Multi-omics assisted identification of the key and species-specific regulatory components of drought-tolerant mechanisms in Gossypium stocksii.</title>
        <authorList>
            <person name="Yu D."/>
            <person name="Ke L."/>
            <person name="Zhang D."/>
            <person name="Wu Y."/>
            <person name="Sun Y."/>
            <person name="Mei J."/>
            <person name="Sun J."/>
            <person name="Sun Y."/>
        </authorList>
    </citation>
    <scope>NUCLEOTIDE SEQUENCE [LARGE SCALE GENOMIC DNA]</scope>
    <source>
        <strain evidence="2">cv. E1</strain>
        <tissue evidence="1">Leaf</tissue>
    </source>
</reference>
<evidence type="ECO:0000313" key="1">
    <source>
        <dbReference type="EMBL" id="KAH1030139.1"/>
    </source>
</evidence>
<dbReference type="OrthoDB" id="166907at2759"/>
<dbReference type="EMBL" id="JAIQCV010000124">
    <property type="protein sequence ID" value="KAH1030139.1"/>
    <property type="molecule type" value="Genomic_DNA"/>
</dbReference>
<organism evidence="1 2">
    <name type="scientific">Gossypium stocksii</name>
    <dbReference type="NCBI Taxonomy" id="47602"/>
    <lineage>
        <taxon>Eukaryota</taxon>
        <taxon>Viridiplantae</taxon>
        <taxon>Streptophyta</taxon>
        <taxon>Embryophyta</taxon>
        <taxon>Tracheophyta</taxon>
        <taxon>Spermatophyta</taxon>
        <taxon>Magnoliopsida</taxon>
        <taxon>eudicotyledons</taxon>
        <taxon>Gunneridae</taxon>
        <taxon>Pentapetalae</taxon>
        <taxon>rosids</taxon>
        <taxon>malvids</taxon>
        <taxon>Malvales</taxon>
        <taxon>Malvaceae</taxon>
        <taxon>Malvoideae</taxon>
        <taxon>Gossypium</taxon>
    </lineage>
</organism>
<comment type="caution">
    <text evidence="1">The sequence shown here is derived from an EMBL/GenBank/DDBJ whole genome shotgun (WGS) entry which is preliminary data.</text>
</comment>
<dbReference type="Proteomes" id="UP000828251">
    <property type="component" value="Unassembled WGS sequence"/>
</dbReference>